<dbReference type="Gene3D" id="1.20.58.70">
    <property type="match status" value="1"/>
</dbReference>
<protein>
    <recommendedName>
        <fullName evidence="10">DNA-3-methyladenine glycosylase</fullName>
        <ecNumber evidence="4">3.2.2.21</ecNumber>
    </recommendedName>
    <alternativeName>
        <fullName evidence="11">3-alkyladenine DNA glycosylase</fullName>
    </alternativeName>
    <alternativeName>
        <fullName evidence="8">3-methyladenine DNA glycosidase</fullName>
    </alternativeName>
    <alternativeName>
        <fullName evidence="13">ADPG</fullName>
    </alternativeName>
    <alternativeName>
        <fullName evidence="12">N-methylpurine-DNA glycosylase</fullName>
    </alternativeName>
</protein>
<comment type="similarity">
    <text evidence="3">Belongs to the DNA glycosylase MPG family.</text>
</comment>
<evidence type="ECO:0000259" key="16">
    <source>
        <dbReference type="PROSITE" id="PS50192"/>
    </source>
</evidence>
<dbReference type="InterPro" id="IPR011034">
    <property type="entry name" value="Formyl_transferase-like_C_sf"/>
</dbReference>
<organism evidence="17 18">
    <name type="scientific">Macrostomum lignano</name>
    <dbReference type="NCBI Taxonomy" id="282301"/>
    <lineage>
        <taxon>Eukaryota</taxon>
        <taxon>Metazoa</taxon>
        <taxon>Spiralia</taxon>
        <taxon>Lophotrochozoa</taxon>
        <taxon>Platyhelminthes</taxon>
        <taxon>Rhabditophora</taxon>
        <taxon>Macrostomorpha</taxon>
        <taxon>Macrostomida</taxon>
        <taxon>Macrostomidae</taxon>
        <taxon>Macrostomum</taxon>
    </lineage>
</organism>
<dbReference type="GO" id="GO:0003905">
    <property type="term" value="F:alkylbase DNA N-glycosylase activity"/>
    <property type="evidence" value="ECO:0007669"/>
    <property type="project" value="UniProtKB-EC"/>
</dbReference>
<feature type="region of interest" description="Disordered" evidence="14">
    <location>
        <begin position="535"/>
        <end position="557"/>
    </location>
</feature>
<name>A0A1I8H6J0_9PLAT</name>
<dbReference type="SMART" id="SM00397">
    <property type="entry name" value="t_SNARE"/>
    <property type="match status" value="1"/>
</dbReference>
<evidence type="ECO:0000256" key="6">
    <source>
        <dbReference type="ARBA" id="ARBA00022801"/>
    </source>
</evidence>
<feature type="region of interest" description="Disordered" evidence="14">
    <location>
        <begin position="243"/>
        <end position="391"/>
    </location>
</feature>
<comment type="catalytic activity">
    <reaction evidence="1">
        <text>Hydrolysis of alkylated DNA, releasing 3-methyladenine, 3-methylguanine, 7-methylguanine and 7-methyladenine.</text>
        <dbReference type="EC" id="3.2.2.21"/>
    </reaction>
</comment>
<feature type="compositionally biased region" description="Low complexity" evidence="14">
    <location>
        <begin position="536"/>
        <end position="550"/>
    </location>
</feature>
<evidence type="ECO:0000256" key="2">
    <source>
        <dbReference type="ARBA" id="ARBA00002421"/>
    </source>
</evidence>
<keyword evidence="17" id="KW-1185">Reference proteome</keyword>
<dbReference type="CDD" id="cd15844">
    <property type="entry name" value="SNARE_syntaxin5"/>
    <property type="match status" value="1"/>
</dbReference>
<evidence type="ECO:0000256" key="4">
    <source>
        <dbReference type="ARBA" id="ARBA00012000"/>
    </source>
</evidence>
<comment type="subunit">
    <text evidence="9">Binds MBD1. Binds SSBP1.</text>
</comment>
<dbReference type="SUPFAM" id="SSF50486">
    <property type="entry name" value="FMT C-terminal domain-like"/>
    <property type="match status" value="1"/>
</dbReference>
<keyword evidence="5" id="KW-0227">DNA damage</keyword>
<dbReference type="GO" id="GO:0003677">
    <property type="term" value="F:DNA binding"/>
    <property type="evidence" value="ECO:0007669"/>
    <property type="project" value="InterPro"/>
</dbReference>
<feature type="domain" description="T-SNARE coiled-coil homology" evidence="16">
    <location>
        <begin position="583"/>
        <end position="645"/>
    </location>
</feature>
<dbReference type="Pfam" id="PF05739">
    <property type="entry name" value="SNARE"/>
    <property type="match status" value="1"/>
</dbReference>
<proteinExistence type="inferred from homology"/>
<keyword evidence="15" id="KW-1133">Transmembrane helix</keyword>
<evidence type="ECO:0000256" key="3">
    <source>
        <dbReference type="ARBA" id="ARBA00009232"/>
    </source>
</evidence>
<dbReference type="Gene3D" id="3.10.300.10">
    <property type="entry name" value="Methylpurine-DNA glycosylase (MPG)"/>
    <property type="match status" value="1"/>
</dbReference>
<dbReference type="GO" id="GO:0016192">
    <property type="term" value="P:vesicle-mediated transport"/>
    <property type="evidence" value="ECO:0007669"/>
    <property type="project" value="InterPro"/>
</dbReference>
<keyword evidence="7" id="KW-0234">DNA repair</keyword>
<evidence type="ECO:0000256" key="9">
    <source>
        <dbReference type="ARBA" id="ARBA00066187"/>
    </source>
</evidence>
<feature type="compositionally biased region" description="Polar residues" evidence="14">
    <location>
        <begin position="252"/>
        <end position="264"/>
    </location>
</feature>
<evidence type="ECO:0000256" key="8">
    <source>
        <dbReference type="ARBA" id="ARBA00033426"/>
    </source>
</evidence>
<evidence type="ECO:0000256" key="10">
    <source>
        <dbReference type="ARBA" id="ARBA00068926"/>
    </source>
</evidence>
<dbReference type="InterPro" id="IPR010989">
    <property type="entry name" value="SNARE"/>
</dbReference>
<feature type="compositionally biased region" description="Pro residues" evidence="14">
    <location>
        <begin position="269"/>
        <end position="295"/>
    </location>
</feature>
<keyword evidence="6" id="KW-0378">Hydrolase</keyword>
<evidence type="ECO:0000256" key="1">
    <source>
        <dbReference type="ARBA" id="ARBA00000086"/>
    </source>
</evidence>
<dbReference type="Pfam" id="PF02245">
    <property type="entry name" value="Pur_DNA_glyco"/>
    <property type="match status" value="1"/>
</dbReference>
<evidence type="ECO:0000256" key="11">
    <source>
        <dbReference type="ARBA" id="ARBA00076879"/>
    </source>
</evidence>
<feature type="transmembrane region" description="Helical" evidence="15">
    <location>
        <begin position="655"/>
        <end position="674"/>
    </location>
</feature>
<dbReference type="PANTHER" id="PTHR10429">
    <property type="entry name" value="DNA-3-METHYLADENINE GLYCOSYLASE"/>
    <property type="match status" value="1"/>
</dbReference>
<dbReference type="FunFam" id="3.10.300.10:FF:000001">
    <property type="entry name" value="Putative 3-methyladenine DNA glycosylase"/>
    <property type="match status" value="1"/>
</dbReference>
<accession>A0A1I8H6J0</accession>
<evidence type="ECO:0000256" key="14">
    <source>
        <dbReference type="SAM" id="MobiDB-lite"/>
    </source>
</evidence>
<dbReference type="Pfam" id="PF11416">
    <property type="entry name" value="Syntaxin-5_N"/>
    <property type="match status" value="1"/>
</dbReference>
<reference evidence="18" key="1">
    <citation type="submission" date="2016-11" db="UniProtKB">
        <authorList>
            <consortium name="WormBaseParasite"/>
        </authorList>
    </citation>
    <scope>IDENTIFICATION</scope>
</reference>
<dbReference type="InterPro" id="IPR036995">
    <property type="entry name" value="MPG_sf"/>
</dbReference>
<evidence type="ECO:0000256" key="7">
    <source>
        <dbReference type="ARBA" id="ARBA00023204"/>
    </source>
</evidence>
<dbReference type="InterPro" id="IPR003180">
    <property type="entry name" value="MPG"/>
</dbReference>
<dbReference type="WBParaSite" id="maker-uti_cns_0004740-snap-gene-0.3-mRNA-1">
    <property type="protein sequence ID" value="maker-uti_cns_0004740-snap-gene-0.3-mRNA-1"/>
    <property type="gene ID" value="maker-uti_cns_0004740-snap-gene-0.3"/>
</dbReference>
<dbReference type="NCBIfam" id="TIGR00567">
    <property type="entry name" value="3mg"/>
    <property type="match status" value="1"/>
</dbReference>
<feature type="compositionally biased region" description="Low complexity" evidence="14">
    <location>
        <begin position="364"/>
        <end position="375"/>
    </location>
</feature>
<dbReference type="AlphaFoldDB" id="A0A1I8H6J0"/>
<dbReference type="SUPFAM" id="SSF47661">
    <property type="entry name" value="t-snare proteins"/>
    <property type="match status" value="1"/>
</dbReference>
<evidence type="ECO:0000256" key="15">
    <source>
        <dbReference type="SAM" id="Phobius"/>
    </source>
</evidence>
<dbReference type="GO" id="GO:0016020">
    <property type="term" value="C:membrane"/>
    <property type="evidence" value="ECO:0007669"/>
    <property type="project" value="InterPro"/>
</dbReference>
<evidence type="ECO:0000256" key="13">
    <source>
        <dbReference type="ARBA" id="ARBA00082988"/>
    </source>
</evidence>
<dbReference type="InterPro" id="IPR021538">
    <property type="entry name" value="Syntaxin-5_N"/>
</dbReference>
<dbReference type="InterPro" id="IPR000727">
    <property type="entry name" value="T_SNARE_dom"/>
</dbReference>
<dbReference type="PANTHER" id="PTHR10429:SF0">
    <property type="entry name" value="DNA-3-METHYLADENINE GLYCOSYLASE"/>
    <property type="match status" value="1"/>
</dbReference>
<dbReference type="HAMAP" id="MF_00527">
    <property type="entry name" value="3MGH"/>
    <property type="match status" value="1"/>
</dbReference>
<evidence type="ECO:0000313" key="17">
    <source>
        <dbReference type="Proteomes" id="UP000095280"/>
    </source>
</evidence>
<dbReference type="GO" id="GO:0006284">
    <property type="term" value="P:base-excision repair"/>
    <property type="evidence" value="ECO:0007669"/>
    <property type="project" value="InterPro"/>
</dbReference>
<evidence type="ECO:0000256" key="12">
    <source>
        <dbReference type="ARBA" id="ARBA00078171"/>
    </source>
</evidence>
<keyword evidence="15" id="KW-0472">Membrane</keyword>
<dbReference type="PROSITE" id="PS50192">
    <property type="entry name" value="T_SNARE"/>
    <property type="match status" value="1"/>
</dbReference>
<evidence type="ECO:0000313" key="18">
    <source>
        <dbReference type="WBParaSite" id="maker-uti_cns_0004740-snap-gene-0.3-mRNA-1"/>
    </source>
</evidence>
<comment type="function">
    <text evidence="2">Hydrolysis of the deoxyribose N-glycosidic bond to excise 3-methyladenine, and 7-methylguanine from the damaged DNA polymer formed by alkylation lesions.</text>
</comment>
<sequence>YSKPLHHIARPQASPAAVRLGRDFYARDCVELAKRLLGQRLVCEASDPSGCRSAGRIVEAEAYLGEADPAAHSYRGRTERNAAMFMQPGTCYVYSIYGQYCCINVSSNGDGCAVLIRALEPCEGESAMQSRRGKFSKTTNSSNDTVGAKLLKPHELCNGPSKLCQALAVDKLTHNKTDMCDPAARVYIESAPGPPANQIVTSRRIGIDGCGPAAAAMPLRFYWLGCSCVSRRDKAAEALTAPAEAATSKASTNANLPTSKQISQATSKAPPPTSKAPPPTSKAPPPTSKAPPPPTSKTSARPKAQIRNADSDSSPPKRKRLRYSAPMNGEFGARHRREPVGASWGRSGAWQETYYGSPAPSPPAASGFSATAPASNASMAPSLPSGGAGGCRDRTPEFRAVVSQMCGLGGGAAGWRRRAGATPGAVGESRFAMHARQIGANLNRTGAKMQKLALLAGRTATGHQQLPVSVGEFDELARIVGQDLNGLNQSIGLLQDSIRHSGASPHGQSAAHSSAVVLALQTRLADMSGRYQDTVQLKQQQQKQHQAAYQSDSMHRSQSDASVIDMSGIVEQHQRQGQVLANAREQDERDDAMRSIEQTMVDLGSVFQQLATIVKEQDELVHRIGASVDDTALNVDVAHAELLKFFKSLTSNRSLMLKVFGLLVIFFVLFVVFLR</sequence>
<evidence type="ECO:0000256" key="5">
    <source>
        <dbReference type="ARBA" id="ARBA00022763"/>
    </source>
</evidence>
<dbReference type="Proteomes" id="UP000095280">
    <property type="component" value="Unplaced"/>
</dbReference>
<dbReference type="CDD" id="cd00540">
    <property type="entry name" value="AAG"/>
    <property type="match status" value="1"/>
</dbReference>
<keyword evidence="15" id="KW-0812">Transmembrane</keyword>
<dbReference type="EC" id="3.2.2.21" evidence="4"/>